<name>A0ACD0NRR6_9BASI</name>
<protein>
    <submittedName>
        <fullName evidence="1">Transcription initiation factor iia gamma chain</fullName>
    </submittedName>
</protein>
<proteinExistence type="predicted"/>
<evidence type="ECO:0000313" key="2">
    <source>
        <dbReference type="Proteomes" id="UP000245626"/>
    </source>
</evidence>
<dbReference type="Proteomes" id="UP000245626">
    <property type="component" value="Unassembled WGS sequence"/>
</dbReference>
<accession>A0ACD0NRR6</accession>
<keyword evidence="2" id="KW-1185">Reference proteome</keyword>
<dbReference type="EMBL" id="KZ820189">
    <property type="protein sequence ID" value="PWN48511.1"/>
    <property type="molecule type" value="Genomic_DNA"/>
</dbReference>
<gene>
    <name evidence="1" type="ORF">IE53DRAFT_192550</name>
</gene>
<organism evidence="1 2">
    <name type="scientific">Violaceomyces palustris</name>
    <dbReference type="NCBI Taxonomy" id="1673888"/>
    <lineage>
        <taxon>Eukaryota</taxon>
        <taxon>Fungi</taxon>
        <taxon>Dikarya</taxon>
        <taxon>Basidiomycota</taxon>
        <taxon>Ustilaginomycotina</taxon>
        <taxon>Ustilaginomycetes</taxon>
        <taxon>Violaceomycetales</taxon>
        <taxon>Violaceomycetaceae</taxon>
        <taxon>Violaceomyces</taxon>
    </lineage>
</organism>
<sequence>MATPRNQYYELYRRSSIGMQLTDALDELIQSGHINPVLAMRVLNEFDKAIASNLAKNVKAKSNLKGHLRDYRLCDEVWTFRVQKATLKLDNAEILDVDKVKIVACKMAEGPPAAGGSK</sequence>
<reference evidence="1 2" key="1">
    <citation type="journal article" date="2018" name="Mol. Biol. Evol.">
        <title>Broad Genomic Sampling Reveals a Smut Pathogenic Ancestry of the Fungal Clade Ustilaginomycotina.</title>
        <authorList>
            <person name="Kijpornyongpan T."/>
            <person name="Mondo S.J."/>
            <person name="Barry K."/>
            <person name="Sandor L."/>
            <person name="Lee J."/>
            <person name="Lipzen A."/>
            <person name="Pangilinan J."/>
            <person name="LaButti K."/>
            <person name="Hainaut M."/>
            <person name="Henrissat B."/>
            <person name="Grigoriev I.V."/>
            <person name="Spatafora J.W."/>
            <person name="Aime M.C."/>
        </authorList>
    </citation>
    <scope>NUCLEOTIDE SEQUENCE [LARGE SCALE GENOMIC DNA]</scope>
    <source>
        <strain evidence="1 2">SA 807</strain>
    </source>
</reference>
<evidence type="ECO:0000313" key="1">
    <source>
        <dbReference type="EMBL" id="PWN48511.1"/>
    </source>
</evidence>